<dbReference type="GO" id="GO:0006432">
    <property type="term" value="P:phenylalanyl-tRNA aminoacylation"/>
    <property type="evidence" value="ECO:0007669"/>
    <property type="project" value="UniProtKB-UniRule"/>
</dbReference>
<dbReference type="SUPFAM" id="SSF50249">
    <property type="entry name" value="Nucleic acid-binding proteins"/>
    <property type="match status" value="1"/>
</dbReference>
<keyword evidence="6 15" id="KW-0436">Ligase</keyword>
<dbReference type="SMART" id="SM00896">
    <property type="entry name" value="FDX-ACB"/>
    <property type="match status" value="1"/>
</dbReference>
<dbReference type="NCBIfam" id="TIGR00472">
    <property type="entry name" value="pheT_bact"/>
    <property type="match status" value="1"/>
</dbReference>
<sequence>MKLSLNWIKKYADLPADLTMAKLSYDLTMSTVEVEDAVSLADNLAGLVVGRILTVEPHPDADKLRVCTVDVGDPAPSTIVCGGVNLAPAQLVAVAKPGAWVKWHGEGDPVEIKPAKLRGVMSFGMICASGEIGLAELFPTTRHSEIMDLSDFEVKPGTPLAEALGLDDIILEIDNKSMTNRPDLWGHYGMARELAAIYKCPLKPIEAAEFTGMTEELKVEIKDTERCARYAGLVIENIKNVPSPFELKSLIWRVGMRPINLPVDITNYVMLATGQPTHGFDRKHIAGGIYVRRAYEGEKLQLLDGETLDLTTEDLVIADEKSPVGLAGVMGGKLDSILDDTTELILEVANFEALGIRRTSQRFDVRTEASARYEKSLDPQRVDDAVAIAVEAFKKYFPEMRITAHTDVYPRPLERARVEVDLGFLRRRLGKDISSEEIVGILSLLGFKTEVCGGSLLVEAPSWRSTGDISLPDDILEEVARLMGYENFEFSPPTVVLDRAVNQRVLDMERAIREYLAFRCNMQEVFTYPWIEDEFVAAAGADTEEMLELSTPPAPDEAKLRSTLVPGLLKAVSTNIRYFTDFRLFEMTQVFFNRNFHSVSEAAAEAGELLPEMARHLGGAFVGGDARQLFREAKGVLEYMHRAAQMEPLGFAQLKKPLWADEKLWVNVMKGQEMIGSLALVSPKCAKASGIKRSLAVVFELDVEKLVPLPSRQNEFTHLPEYPLADFDLSIVFDENVAWSEIEAIARKAELVRDVKFIDEYRGAQVGEGRKSVSFRIWVGSDGGTLTSEQIENVSKQVVKKIGKKFGGDVRGAQ</sequence>
<feature type="domain" description="FDX-ACB" evidence="18">
    <location>
        <begin position="720"/>
        <end position="811"/>
    </location>
</feature>
<dbReference type="Gene3D" id="2.40.50.140">
    <property type="entry name" value="Nucleic acid-binding proteins"/>
    <property type="match status" value="1"/>
</dbReference>
<evidence type="ECO:0000259" key="19">
    <source>
        <dbReference type="PROSITE" id="PS51483"/>
    </source>
</evidence>
<evidence type="ECO:0000256" key="1">
    <source>
        <dbReference type="ARBA" id="ARBA00004496"/>
    </source>
</evidence>
<keyword evidence="9 15" id="KW-0067">ATP-binding</keyword>
<comment type="similarity">
    <text evidence="2 15">Belongs to the phenylalanyl-tRNA synthetase beta subunit family. Type 1 subfamily.</text>
</comment>
<dbReference type="SUPFAM" id="SSF54991">
    <property type="entry name" value="Anticodon-binding domain of PheRS"/>
    <property type="match status" value="1"/>
</dbReference>
<feature type="binding site" evidence="15">
    <location>
        <position position="468"/>
    </location>
    <ligand>
        <name>Mg(2+)</name>
        <dbReference type="ChEBI" id="CHEBI:18420"/>
        <note>shared with alpha subunit</note>
    </ligand>
</feature>
<dbReference type="Gene3D" id="3.30.70.380">
    <property type="entry name" value="Ferrodoxin-fold anticodon-binding domain"/>
    <property type="match status" value="1"/>
</dbReference>
<dbReference type="Pfam" id="PF03147">
    <property type="entry name" value="FDX-ACB"/>
    <property type="match status" value="1"/>
</dbReference>
<evidence type="ECO:0000256" key="11">
    <source>
        <dbReference type="ARBA" id="ARBA00022884"/>
    </source>
</evidence>
<dbReference type="OrthoDB" id="9805455at2"/>
<feature type="binding site" evidence="15">
    <location>
        <position position="478"/>
    </location>
    <ligand>
        <name>Mg(2+)</name>
        <dbReference type="ChEBI" id="CHEBI:18420"/>
        <note>shared with alpha subunit</note>
    </ligand>
</feature>
<keyword evidence="8 15" id="KW-0547">Nucleotide-binding</keyword>
<protein>
    <recommendedName>
        <fullName evidence="15">Phenylalanine--tRNA ligase beta subunit</fullName>
        <ecNumber evidence="15">6.1.1.20</ecNumber>
    </recommendedName>
    <alternativeName>
        <fullName evidence="15">Phenylalanyl-tRNA synthetase beta subunit</fullName>
        <shortName evidence="15">PheRS</shortName>
    </alternativeName>
</protein>
<dbReference type="SUPFAM" id="SSF46955">
    <property type="entry name" value="Putative DNA-binding domain"/>
    <property type="match status" value="1"/>
</dbReference>
<keyword evidence="12 15" id="KW-0648">Protein biosynthesis</keyword>
<dbReference type="GO" id="GO:0005524">
    <property type="term" value="F:ATP binding"/>
    <property type="evidence" value="ECO:0007669"/>
    <property type="project" value="UniProtKB-UniRule"/>
</dbReference>
<evidence type="ECO:0000256" key="16">
    <source>
        <dbReference type="PROSITE-ProRule" id="PRU00209"/>
    </source>
</evidence>
<evidence type="ECO:0000256" key="15">
    <source>
        <dbReference type="HAMAP-Rule" id="MF_00283"/>
    </source>
</evidence>
<dbReference type="Pfam" id="PF17759">
    <property type="entry name" value="tRNA_synthFbeta"/>
    <property type="match status" value="1"/>
</dbReference>
<evidence type="ECO:0000256" key="8">
    <source>
        <dbReference type="ARBA" id="ARBA00022741"/>
    </source>
</evidence>
<comment type="catalytic activity">
    <reaction evidence="14 15">
        <text>tRNA(Phe) + L-phenylalanine + ATP = L-phenylalanyl-tRNA(Phe) + AMP + diphosphate + H(+)</text>
        <dbReference type="Rhea" id="RHEA:19413"/>
        <dbReference type="Rhea" id="RHEA-COMP:9668"/>
        <dbReference type="Rhea" id="RHEA-COMP:9699"/>
        <dbReference type="ChEBI" id="CHEBI:15378"/>
        <dbReference type="ChEBI" id="CHEBI:30616"/>
        <dbReference type="ChEBI" id="CHEBI:33019"/>
        <dbReference type="ChEBI" id="CHEBI:58095"/>
        <dbReference type="ChEBI" id="CHEBI:78442"/>
        <dbReference type="ChEBI" id="CHEBI:78531"/>
        <dbReference type="ChEBI" id="CHEBI:456215"/>
        <dbReference type="EC" id="6.1.1.20"/>
    </reaction>
</comment>
<evidence type="ECO:0000259" key="18">
    <source>
        <dbReference type="PROSITE" id="PS51447"/>
    </source>
</evidence>
<dbReference type="InterPro" id="IPR020825">
    <property type="entry name" value="Phe-tRNA_synthase-like_B3/B4"/>
</dbReference>
<dbReference type="GO" id="GO:0000049">
    <property type="term" value="F:tRNA binding"/>
    <property type="evidence" value="ECO:0007669"/>
    <property type="project" value="UniProtKB-UniRule"/>
</dbReference>
<dbReference type="InterPro" id="IPR033714">
    <property type="entry name" value="tRNA_bind_bactPheRS"/>
</dbReference>
<dbReference type="Gene3D" id="3.30.56.10">
    <property type="match status" value="2"/>
</dbReference>
<keyword evidence="10 15" id="KW-0460">Magnesium</keyword>
<evidence type="ECO:0000259" key="17">
    <source>
        <dbReference type="PROSITE" id="PS50886"/>
    </source>
</evidence>
<dbReference type="GO" id="GO:0000287">
    <property type="term" value="F:magnesium ion binding"/>
    <property type="evidence" value="ECO:0007669"/>
    <property type="project" value="UniProtKB-UniRule"/>
</dbReference>
<proteinExistence type="inferred from homology"/>
<gene>
    <name evidence="15" type="primary">pheT</name>
    <name evidence="20" type="ORF">BED41_10085</name>
</gene>
<accession>A0A1B2I5X3</accession>
<dbReference type="InterPro" id="IPR005147">
    <property type="entry name" value="tRNA_synthase_B5-dom"/>
</dbReference>
<keyword evidence="5 16" id="KW-0820">tRNA-binding</keyword>
<evidence type="ECO:0000256" key="4">
    <source>
        <dbReference type="ARBA" id="ARBA00022490"/>
    </source>
</evidence>
<dbReference type="PANTHER" id="PTHR10947:SF0">
    <property type="entry name" value="PHENYLALANINE--TRNA LIGASE BETA SUBUNIT"/>
    <property type="match status" value="1"/>
</dbReference>
<dbReference type="HAMAP" id="MF_00283">
    <property type="entry name" value="Phe_tRNA_synth_beta1"/>
    <property type="match status" value="1"/>
</dbReference>
<dbReference type="Pfam" id="PF03483">
    <property type="entry name" value="B3_4"/>
    <property type="match status" value="1"/>
</dbReference>
<dbReference type="GO" id="GO:0004826">
    <property type="term" value="F:phenylalanine-tRNA ligase activity"/>
    <property type="evidence" value="ECO:0007669"/>
    <property type="project" value="UniProtKB-UniRule"/>
</dbReference>
<dbReference type="CDD" id="cd02796">
    <property type="entry name" value="tRNA_bind_bactPheRS"/>
    <property type="match status" value="1"/>
</dbReference>
<dbReference type="PROSITE" id="PS51447">
    <property type="entry name" value="FDX_ACB"/>
    <property type="match status" value="1"/>
</dbReference>
<dbReference type="InterPro" id="IPR045060">
    <property type="entry name" value="Phe-tRNA-ligase_IIc_bsu"/>
</dbReference>
<dbReference type="InterPro" id="IPR004532">
    <property type="entry name" value="Phe-tRNA-ligase_IIc_bsu_bact"/>
</dbReference>
<dbReference type="Proteomes" id="UP000093044">
    <property type="component" value="Chromosome"/>
</dbReference>
<keyword evidence="11 16" id="KW-0694">RNA-binding</keyword>
<evidence type="ECO:0000313" key="21">
    <source>
        <dbReference type="Proteomes" id="UP000093044"/>
    </source>
</evidence>
<dbReference type="EC" id="6.1.1.20" evidence="15"/>
<evidence type="ECO:0000256" key="14">
    <source>
        <dbReference type="ARBA" id="ARBA00049255"/>
    </source>
</evidence>
<comment type="cofactor">
    <cofactor evidence="15">
        <name>Mg(2+)</name>
        <dbReference type="ChEBI" id="CHEBI:18420"/>
    </cofactor>
    <text evidence="15">Binds 2 magnesium ions per tetramer.</text>
</comment>
<evidence type="ECO:0000256" key="5">
    <source>
        <dbReference type="ARBA" id="ARBA00022555"/>
    </source>
</evidence>
<dbReference type="PROSITE" id="PS50886">
    <property type="entry name" value="TRBD"/>
    <property type="match status" value="1"/>
</dbReference>
<dbReference type="SMART" id="SM00874">
    <property type="entry name" value="B5"/>
    <property type="match status" value="1"/>
</dbReference>
<dbReference type="InterPro" id="IPR005121">
    <property type="entry name" value="Fdx_antiC-bd"/>
</dbReference>
<dbReference type="InterPro" id="IPR012340">
    <property type="entry name" value="NA-bd_OB-fold"/>
</dbReference>
<evidence type="ECO:0000256" key="9">
    <source>
        <dbReference type="ARBA" id="ARBA00022840"/>
    </source>
</evidence>
<dbReference type="AlphaFoldDB" id="A0A1B2I5X3"/>
<dbReference type="SUPFAM" id="SSF55681">
    <property type="entry name" value="Class II aaRS and biotin synthetases"/>
    <property type="match status" value="1"/>
</dbReference>
<keyword evidence="13 15" id="KW-0030">Aminoacyl-tRNA synthetase</keyword>
<evidence type="ECO:0000256" key="7">
    <source>
        <dbReference type="ARBA" id="ARBA00022723"/>
    </source>
</evidence>
<dbReference type="Pfam" id="PF01588">
    <property type="entry name" value="tRNA_bind"/>
    <property type="match status" value="1"/>
</dbReference>
<feature type="domain" description="B5" evidence="19">
    <location>
        <begin position="413"/>
        <end position="490"/>
    </location>
</feature>
<dbReference type="RefSeq" id="WP_066745562.1">
    <property type="nucleotide sequence ID" value="NZ_CP016757.1"/>
</dbReference>
<dbReference type="InterPro" id="IPR041616">
    <property type="entry name" value="PheRS_beta_core"/>
</dbReference>
<evidence type="ECO:0000256" key="10">
    <source>
        <dbReference type="ARBA" id="ARBA00022842"/>
    </source>
</evidence>
<dbReference type="InterPro" id="IPR009061">
    <property type="entry name" value="DNA-bd_dom_put_sf"/>
</dbReference>
<dbReference type="PROSITE" id="PS51483">
    <property type="entry name" value="B5"/>
    <property type="match status" value="1"/>
</dbReference>
<evidence type="ECO:0000256" key="3">
    <source>
        <dbReference type="ARBA" id="ARBA00011209"/>
    </source>
</evidence>
<evidence type="ECO:0000256" key="13">
    <source>
        <dbReference type="ARBA" id="ARBA00023146"/>
    </source>
</evidence>
<dbReference type="PANTHER" id="PTHR10947">
    <property type="entry name" value="PHENYLALANYL-TRNA SYNTHETASE BETA CHAIN AND LEUCINE-RICH REPEAT-CONTAINING PROTEIN 47"/>
    <property type="match status" value="1"/>
</dbReference>
<feature type="domain" description="TRNA-binding" evidence="17">
    <location>
        <begin position="41"/>
        <end position="161"/>
    </location>
</feature>
<dbReference type="KEGG" id="cpor:BED41_10085"/>
<evidence type="ECO:0000256" key="12">
    <source>
        <dbReference type="ARBA" id="ARBA00022917"/>
    </source>
</evidence>
<keyword evidence="4 15" id="KW-0963">Cytoplasm</keyword>
<dbReference type="STRING" id="1197717.BED41_10085"/>
<feature type="binding site" evidence="15">
    <location>
        <position position="477"/>
    </location>
    <ligand>
        <name>Mg(2+)</name>
        <dbReference type="ChEBI" id="CHEBI:18420"/>
        <note>shared with alpha subunit</note>
    </ligand>
</feature>
<dbReference type="EMBL" id="CP016757">
    <property type="protein sequence ID" value="ANZ45378.1"/>
    <property type="molecule type" value="Genomic_DNA"/>
</dbReference>
<evidence type="ECO:0000256" key="6">
    <source>
        <dbReference type="ARBA" id="ARBA00022598"/>
    </source>
</evidence>
<comment type="subunit">
    <text evidence="3 15">Tetramer of two alpha and two beta subunits.</text>
</comment>
<reference evidence="20" key="1">
    <citation type="submission" date="2016-08" db="EMBL/GenBank/DDBJ databases">
        <title>Complete genome of Cloacibacillus porcorum.</title>
        <authorList>
            <person name="Looft T."/>
            <person name="Bayles D.O."/>
            <person name="Alt D.P."/>
        </authorList>
    </citation>
    <scope>NUCLEOTIDE SEQUENCE [LARGE SCALE GENOMIC DNA]</scope>
    <source>
        <strain evidence="20">CL-84</strain>
    </source>
</reference>
<dbReference type="Gene3D" id="3.30.930.10">
    <property type="entry name" value="Bira Bifunctional Protein, Domain 2"/>
    <property type="match status" value="1"/>
</dbReference>
<dbReference type="InterPro" id="IPR036690">
    <property type="entry name" value="Fdx_antiC-bd_sf"/>
</dbReference>
<dbReference type="InterPro" id="IPR005146">
    <property type="entry name" value="B3/B4_tRNA-bd"/>
</dbReference>
<keyword evidence="21" id="KW-1185">Reference proteome</keyword>
<dbReference type="InterPro" id="IPR002547">
    <property type="entry name" value="tRNA-bd_dom"/>
</dbReference>
<name>A0A1B2I5X3_9BACT</name>
<dbReference type="GeneID" id="83058197"/>
<organism evidence="20 21">
    <name type="scientific">Cloacibacillus porcorum</name>
    <dbReference type="NCBI Taxonomy" id="1197717"/>
    <lineage>
        <taxon>Bacteria</taxon>
        <taxon>Thermotogati</taxon>
        <taxon>Synergistota</taxon>
        <taxon>Synergistia</taxon>
        <taxon>Synergistales</taxon>
        <taxon>Synergistaceae</taxon>
        <taxon>Cloacibacillus</taxon>
    </lineage>
</organism>
<evidence type="ECO:0000313" key="20">
    <source>
        <dbReference type="EMBL" id="ANZ45378.1"/>
    </source>
</evidence>
<comment type="subcellular location">
    <subcellularLocation>
        <location evidence="1 15">Cytoplasm</location>
    </subcellularLocation>
</comment>
<feature type="binding site" evidence="15">
    <location>
        <position position="474"/>
    </location>
    <ligand>
        <name>Mg(2+)</name>
        <dbReference type="ChEBI" id="CHEBI:18420"/>
        <note>shared with alpha subunit</note>
    </ligand>
</feature>
<keyword evidence="7 15" id="KW-0479">Metal-binding</keyword>
<dbReference type="InterPro" id="IPR045864">
    <property type="entry name" value="aa-tRNA-synth_II/BPL/LPL"/>
</dbReference>
<dbReference type="Pfam" id="PF03484">
    <property type="entry name" value="B5"/>
    <property type="match status" value="1"/>
</dbReference>
<dbReference type="GO" id="GO:0009328">
    <property type="term" value="C:phenylalanine-tRNA ligase complex"/>
    <property type="evidence" value="ECO:0007669"/>
    <property type="project" value="TreeGrafter"/>
</dbReference>
<dbReference type="SUPFAM" id="SSF56037">
    <property type="entry name" value="PheT/TilS domain"/>
    <property type="match status" value="1"/>
</dbReference>
<dbReference type="SMART" id="SM00873">
    <property type="entry name" value="B3_4"/>
    <property type="match status" value="1"/>
</dbReference>
<dbReference type="Gene3D" id="3.50.40.10">
    <property type="entry name" value="Phenylalanyl-trna Synthetase, Chain B, domain 3"/>
    <property type="match status" value="1"/>
</dbReference>
<evidence type="ECO:0000256" key="2">
    <source>
        <dbReference type="ARBA" id="ARBA00008653"/>
    </source>
</evidence>